<dbReference type="GO" id="GO:0006508">
    <property type="term" value="P:proteolysis"/>
    <property type="evidence" value="ECO:0007669"/>
    <property type="project" value="UniProtKB-KW"/>
</dbReference>
<dbReference type="GO" id="GO:0004180">
    <property type="term" value="F:carboxypeptidase activity"/>
    <property type="evidence" value="ECO:0007669"/>
    <property type="project" value="UniProtKB-KW"/>
</dbReference>
<organism evidence="6 7">
    <name type="scientific">Elysia marginata</name>
    <dbReference type="NCBI Taxonomy" id="1093978"/>
    <lineage>
        <taxon>Eukaryota</taxon>
        <taxon>Metazoa</taxon>
        <taxon>Spiralia</taxon>
        <taxon>Lophotrochozoa</taxon>
        <taxon>Mollusca</taxon>
        <taxon>Gastropoda</taxon>
        <taxon>Heterobranchia</taxon>
        <taxon>Euthyneura</taxon>
        <taxon>Panpulmonata</taxon>
        <taxon>Sacoglossa</taxon>
        <taxon>Placobranchoidea</taxon>
        <taxon>Plakobranchidae</taxon>
        <taxon>Elysia</taxon>
    </lineage>
</organism>
<comment type="caution">
    <text evidence="6">The sequence shown here is derived from an EMBL/GenBank/DDBJ whole genome shotgun (WGS) entry which is preliminary data.</text>
</comment>
<keyword evidence="3" id="KW-0732">Signal</keyword>
<evidence type="ECO:0000313" key="7">
    <source>
        <dbReference type="Proteomes" id="UP000762676"/>
    </source>
</evidence>
<protein>
    <submittedName>
        <fullName evidence="6">Lysosomal Pro-X carboxypeptidase-like Protein</fullName>
    </submittedName>
</protein>
<evidence type="ECO:0000256" key="5">
    <source>
        <dbReference type="ARBA" id="ARBA00023180"/>
    </source>
</evidence>
<dbReference type="GO" id="GO:0070008">
    <property type="term" value="F:serine-type exopeptidase activity"/>
    <property type="evidence" value="ECO:0007669"/>
    <property type="project" value="InterPro"/>
</dbReference>
<dbReference type="InterPro" id="IPR008758">
    <property type="entry name" value="Peptidase_S28"/>
</dbReference>
<dbReference type="GO" id="GO:0008239">
    <property type="term" value="F:dipeptidyl-peptidase activity"/>
    <property type="evidence" value="ECO:0007669"/>
    <property type="project" value="TreeGrafter"/>
</dbReference>
<reference evidence="6 7" key="1">
    <citation type="journal article" date="2021" name="Elife">
        <title>Chloroplast acquisition without the gene transfer in kleptoplastic sea slugs, Plakobranchus ocellatus.</title>
        <authorList>
            <person name="Maeda T."/>
            <person name="Takahashi S."/>
            <person name="Yoshida T."/>
            <person name="Shimamura S."/>
            <person name="Takaki Y."/>
            <person name="Nagai Y."/>
            <person name="Toyoda A."/>
            <person name="Suzuki Y."/>
            <person name="Arimoto A."/>
            <person name="Ishii H."/>
            <person name="Satoh N."/>
            <person name="Nishiyama T."/>
            <person name="Hasebe M."/>
            <person name="Maruyama T."/>
            <person name="Minagawa J."/>
            <person name="Obokata J."/>
            <person name="Shigenobu S."/>
        </authorList>
    </citation>
    <scope>NUCLEOTIDE SEQUENCE [LARGE SCALE GENOMIC DNA]</scope>
</reference>
<dbReference type="InterPro" id="IPR029058">
    <property type="entry name" value="AB_hydrolase_fold"/>
</dbReference>
<proteinExistence type="inferred from homology"/>
<keyword evidence="5" id="KW-0325">Glycoprotein</keyword>
<accession>A0AAV4HIL2</accession>
<name>A0AAV4HIL2_9GAST</name>
<keyword evidence="2" id="KW-0645">Protease</keyword>
<dbReference type="Proteomes" id="UP000762676">
    <property type="component" value="Unassembled WGS sequence"/>
</dbReference>
<keyword evidence="7" id="KW-1185">Reference proteome</keyword>
<keyword evidence="4" id="KW-0378">Hydrolase</keyword>
<evidence type="ECO:0000256" key="2">
    <source>
        <dbReference type="ARBA" id="ARBA00022670"/>
    </source>
</evidence>
<comment type="similarity">
    <text evidence="1">Belongs to the peptidase S28 family.</text>
</comment>
<dbReference type="Gene3D" id="3.40.50.1820">
    <property type="entry name" value="alpha/beta hydrolase"/>
    <property type="match status" value="1"/>
</dbReference>
<dbReference type="AlphaFoldDB" id="A0AAV4HIL2"/>
<keyword evidence="6" id="KW-0121">Carboxypeptidase</keyword>
<evidence type="ECO:0000256" key="4">
    <source>
        <dbReference type="ARBA" id="ARBA00022801"/>
    </source>
</evidence>
<evidence type="ECO:0000313" key="6">
    <source>
        <dbReference type="EMBL" id="GFR96991.1"/>
    </source>
</evidence>
<evidence type="ECO:0000256" key="3">
    <source>
        <dbReference type="ARBA" id="ARBA00022729"/>
    </source>
</evidence>
<dbReference type="PANTHER" id="PTHR11010:SF38">
    <property type="entry name" value="LYSOSOMAL PRO-X CARBOXYPEPTIDASE"/>
    <property type="match status" value="1"/>
</dbReference>
<dbReference type="EMBL" id="BMAT01012682">
    <property type="protein sequence ID" value="GFR96991.1"/>
    <property type="molecule type" value="Genomic_DNA"/>
</dbReference>
<dbReference type="Pfam" id="PF05577">
    <property type="entry name" value="Peptidase_S28"/>
    <property type="match status" value="1"/>
</dbReference>
<gene>
    <name evidence="6" type="ORF">ElyMa_006312800</name>
</gene>
<dbReference type="PANTHER" id="PTHR11010">
    <property type="entry name" value="PROTEASE S28 PRO-X CARBOXYPEPTIDASE-RELATED"/>
    <property type="match status" value="1"/>
</dbReference>
<sequence>MSSNGDLDPWSSGGVTKFISESVVSILIKEGAHHLDLRSDNKDDTSYVREARTREVNIIKEWLQLTV</sequence>
<evidence type="ECO:0000256" key="1">
    <source>
        <dbReference type="ARBA" id="ARBA00011079"/>
    </source>
</evidence>